<organism evidence="6 7">
    <name type="scientific">Algoriphagus halophilus</name>
    <dbReference type="NCBI Taxonomy" id="226505"/>
    <lineage>
        <taxon>Bacteria</taxon>
        <taxon>Pseudomonadati</taxon>
        <taxon>Bacteroidota</taxon>
        <taxon>Cytophagia</taxon>
        <taxon>Cytophagales</taxon>
        <taxon>Cyclobacteriaceae</taxon>
        <taxon>Algoriphagus</taxon>
    </lineage>
</organism>
<dbReference type="PANTHER" id="PTHR36985:SF1">
    <property type="entry name" value="TRANSLOCATION AND ASSEMBLY MODULE SUBUNIT TAMB"/>
    <property type="match status" value="1"/>
</dbReference>
<dbReference type="EMBL" id="FSRC01000001">
    <property type="protein sequence ID" value="SIN66436.1"/>
    <property type="molecule type" value="Genomic_DNA"/>
</dbReference>
<evidence type="ECO:0000259" key="5">
    <source>
        <dbReference type="Pfam" id="PF04357"/>
    </source>
</evidence>
<evidence type="ECO:0000256" key="2">
    <source>
        <dbReference type="ARBA" id="ARBA00022692"/>
    </source>
</evidence>
<proteinExistence type="predicted"/>
<accession>A0A1N6D6V6</accession>
<dbReference type="Pfam" id="PF04357">
    <property type="entry name" value="TamB"/>
    <property type="match status" value="1"/>
</dbReference>
<reference evidence="7" key="1">
    <citation type="submission" date="2016-11" db="EMBL/GenBank/DDBJ databases">
        <authorList>
            <person name="Varghese N."/>
            <person name="Submissions S."/>
        </authorList>
    </citation>
    <scope>NUCLEOTIDE SEQUENCE [LARGE SCALE GENOMIC DNA]</scope>
    <source>
        <strain evidence="7">DSM 15292</strain>
    </source>
</reference>
<dbReference type="GO" id="GO:0005886">
    <property type="term" value="C:plasma membrane"/>
    <property type="evidence" value="ECO:0007669"/>
    <property type="project" value="InterPro"/>
</dbReference>
<keyword evidence="4" id="KW-0472">Membrane</keyword>
<dbReference type="RefSeq" id="WP_234982051.1">
    <property type="nucleotide sequence ID" value="NZ_FSRC01000001.1"/>
</dbReference>
<sequence length="1541" mass="173169">MHKAFRIILWLVFSVLLLLIFLAISLQVTFIQNWALDKVTNYINERSDFKTDIGKITLNWWDAVKLQDVKILDHKDSLMIGSETIEVDFDLNSLLSPGNPSLQEVRLSRPDLHLITHPEDSLMNLNLWVIQMSEVFGSGSSSGGGAKFEIGNVQIRNGTVYIENLSYDPFEVGFDYNHLKFDGVFCNAENFYVEGGEIGINVKMITGIESSSELEIKELKTDFKFSPKFMEFANLSLKSDKSHIKDYLRFDMLSDSALSNFVTDVKITANMEESKLNLTDLRKFAPTLPQIEDEIYLIGEVTGTIADFKSEEFLIRLGEKTALFGAFELEGLPDIQDTYINLSLQNSTALAKDLAPYVSEEVQKQIFKFNTIRFNADFAGYLRRFSTSGDFQTTIGDIEGRINFDLVDNMPSVVSRVTISNLDLGILVEDREQFQKVSLDGNVTLKGNSRENILIGLDAQIDKVGFRNYEYSNITTDATYGLNLFKGNLDIEDPNLKMQATGLLNLNESIDSVRMQIDLDTAFLANINLTNKLNFLSGHLNIDTKGINIDDIQGIARFTDMALGFEDRFLELGDFNFQSLFAGGTRTMSINSDYLVAAASGQFNLEQIYQDLNVLLDQYIAIIINEPQPVADLETVFSETYNLDLNIRMFNVNPIVQLFEPDLSVSRNTILEGAFYQTPENTVFNFFTSIDTLKYQDKTAFATNIDFNTSKIINSEEILASFYIYSKAQQVGKSVEFSNLGLEAIWDQNKVALDFTLDQDSTQSSARVNANAQFSAQNTQINFAPSSLKVLDREWKFVNDNLITLTPGEIDFSNVKIFNEDQFIALEGVISEDPAKELQLSINQVNVDILNTLVPQEFEGTANGILKVEDVYEAPLLQGDISIDSLRINSFLIGNLRGTANLNGEILALNLSNTRNGKKTIDMNGNIELENQDIHIDAILSETNLLILEPFLSKYVSQMGGSVTGDFQIRGTTKDPEILGTGIVDNGRLRINYLNTNYQLNGSIAFIPNQINFKDLILQDVNGNVANLKGGINHSGFKDFYLNINSNLTNFQVLNTTSRDNETFYGNAYVTGTIDFLGSTTNLDINARATSQPNTRIYIPLTDDNRIAQEDFIHIINIQDTVRIREVNEEINRLDIENIRMNFILDVTPDALAEIIIDPRTEEGISGRGRGVLTLNVDTQGNFSLTGNYEITEGKYNFSLYNIVKKQFNIRPGGRITWYGDPYEGVMNLVAEYEDNVSIQPLLNATTTTDPDNTQSNRRYPVKVIMDLEGALLSPDINFGFDFSQFPSSGDIQTTISAFQNRIANDEQEKNRQVFSVIMSRSFSPEGQFSGVANISSSLGQLLSSQLNAFLGQVDKNLEIDVDLASLDANTLETFQLSVAYTFLDGRLRVSRDGGFTNNQGIANAASIIGDWQAEYLLTEDGVYRIRIFNRNNFNVFTSLSLSKNVATYGVSVSQNVSFNSFSELFQKLTRKKDEKLRINDTDDFLRYNYENGENWTPINLENLENRLDSLERIRQSTPVPDSIPAKKDSLNIFIQNKLFN</sequence>
<dbReference type="PANTHER" id="PTHR36985">
    <property type="entry name" value="TRANSLOCATION AND ASSEMBLY MODULE SUBUNIT TAMB"/>
    <property type="match status" value="1"/>
</dbReference>
<keyword evidence="2" id="KW-0812">Transmembrane</keyword>
<evidence type="ECO:0000256" key="3">
    <source>
        <dbReference type="ARBA" id="ARBA00022989"/>
    </source>
</evidence>
<keyword evidence="7" id="KW-1185">Reference proteome</keyword>
<dbReference type="InterPro" id="IPR007452">
    <property type="entry name" value="TamB_C"/>
</dbReference>
<evidence type="ECO:0000313" key="6">
    <source>
        <dbReference type="EMBL" id="SIN66436.1"/>
    </source>
</evidence>
<dbReference type="STRING" id="226505.SAMN05444394_0344"/>
<comment type="subcellular location">
    <subcellularLocation>
        <location evidence="1">Membrane</location>
        <topology evidence="1">Single-pass membrane protein</topology>
    </subcellularLocation>
</comment>
<feature type="domain" description="Translocation and assembly module TamB C-terminal" evidence="5">
    <location>
        <begin position="1019"/>
        <end position="1435"/>
    </location>
</feature>
<dbReference type="GO" id="GO:0009306">
    <property type="term" value="P:protein secretion"/>
    <property type="evidence" value="ECO:0007669"/>
    <property type="project" value="InterPro"/>
</dbReference>
<dbReference type="Proteomes" id="UP000185221">
    <property type="component" value="Unassembled WGS sequence"/>
</dbReference>
<keyword evidence="3" id="KW-1133">Transmembrane helix</keyword>
<evidence type="ECO:0000256" key="4">
    <source>
        <dbReference type="ARBA" id="ARBA00023136"/>
    </source>
</evidence>
<protein>
    <recommendedName>
        <fullName evidence="5">Translocation and assembly module TamB C-terminal domain-containing protein</fullName>
    </recommendedName>
</protein>
<name>A0A1N6D6V6_9BACT</name>
<evidence type="ECO:0000313" key="7">
    <source>
        <dbReference type="Proteomes" id="UP000185221"/>
    </source>
</evidence>
<gene>
    <name evidence="6" type="ORF">SAMN05444394_0344</name>
</gene>
<evidence type="ECO:0000256" key="1">
    <source>
        <dbReference type="ARBA" id="ARBA00004167"/>
    </source>
</evidence>